<evidence type="ECO:0000259" key="1">
    <source>
        <dbReference type="Pfam" id="PF06985"/>
    </source>
</evidence>
<accession>A0AAI8VZC1</accession>
<comment type="caution">
    <text evidence="2">The sequence shown here is derived from an EMBL/GenBank/DDBJ whole genome shotgun (WGS) entry which is preliminary data.</text>
</comment>
<dbReference type="InterPro" id="IPR010730">
    <property type="entry name" value="HET"/>
</dbReference>
<evidence type="ECO:0000313" key="3">
    <source>
        <dbReference type="Proteomes" id="UP001295740"/>
    </source>
</evidence>
<gene>
    <name evidence="2" type="ORF">KHLLAP_LOCUS14023</name>
</gene>
<name>A0AAI8VZC1_9PEZI</name>
<reference evidence="2" key="1">
    <citation type="submission" date="2023-10" db="EMBL/GenBank/DDBJ databases">
        <authorList>
            <person name="Hackl T."/>
        </authorList>
    </citation>
    <scope>NUCLEOTIDE SEQUENCE</scope>
</reference>
<organism evidence="2 3">
    <name type="scientific">Anthostomella pinea</name>
    <dbReference type="NCBI Taxonomy" id="933095"/>
    <lineage>
        <taxon>Eukaryota</taxon>
        <taxon>Fungi</taxon>
        <taxon>Dikarya</taxon>
        <taxon>Ascomycota</taxon>
        <taxon>Pezizomycotina</taxon>
        <taxon>Sordariomycetes</taxon>
        <taxon>Xylariomycetidae</taxon>
        <taxon>Xylariales</taxon>
        <taxon>Xylariaceae</taxon>
        <taxon>Anthostomella</taxon>
    </lineage>
</organism>
<protein>
    <submittedName>
        <fullName evidence="2">Uu.00g016740.m01.CDS01</fullName>
    </submittedName>
</protein>
<dbReference type="PANTHER" id="PTHR10622:SF12">
    <property type="entry name" value="HET DOMAIN-CONTAINING PROTEIN"/>
    <property type="match status" value="1"/>
</dbReference>
<proteinExistence type="predicted"/>
<dbReference type="Pfam" id="PF06985">
    <property type="entry name" value="HET"/>
    <property type="match status" value="1"/>
</dbReference>
<evidence type="ECO:0000313" key="2">
    <source>
        <dbReference type="EMBL" id="CAJ2513555.1"/>
    </source>
</evidence>
<dbReference type="PANTHER" id="PTHR10622">
    <property type="entry name" value="HET DOMAIN-CONTAINING PROTEIN"/>
    <property type="match status" value="1"/>
</dbReference>
<dbReference type="AlphaFoldDB" id="A0AAI8VZC1"/>
<sequence length="517" mass="59031">MWLINCSTLQLEEHYGREIPPYAILSHTWDDEEVTFRDFVDRRDERTRMKGWQKIQRTCSLAIEDGLEYAWVDTCCIDKSSSAELTVAINSMFKWYSEATVCHAYLEDLEDPRPESFAACRWFRRGWTLQELIAPRHVRFYNNNWQLHGTKSGLGEEISDITGIALDILEIFPGRSLRSVLREQLSCRKMSWAARRETKREEDVAYCLLGIFEVNMPLLYGEGDQKAFTRLQKEIIKNTNDLTLFAWPDNQMNPPLSGILAQSPLQFIGARFFECYADLVYVPEFQMTNKGLRLHMPLHKLYDGTKLALIKLGCLDAAGTYVLELLHLGGGVYCRVSLQRWNPTRHYQDLSGETPTTMYIVQSVPHGFQPNHKIDNNRGMGSFYIEICASLRCERAEPASHWVDRARTRFKTHDAPTFAGFCIFEVEGQEESLVVACGYSHKQKSWVCVATAQSSPSLWAAALKCDLELVGVLGHYAQANHVSFGEDNGRSVFVSLYVDRDQSGTTSTADIKLIEPK</sequence>
<dbReference type="EMBL" id="CAUWAG010000020">
    <property type="protein sequence ID" value="CAJ2513555.1"/>
    <property type="molecule type" value="Genomic_DNA"/>
</dbReference>
<feature type="domain" description="Heterokaryon incompatibility" evidence="1">
    <location>
        <begin position="22"/>
        <end position="108"/>
    </location>
</feature>
<dbReference type="Proteomes" id="UP001295740">
    <property type="component" value="Unassembled WGS sequence"/>
</dbReference>
<keyword evidence="3" id="KW-1185">Reference proteome</keyword>